<dbReference type="PANTHER" id="PTHR38109">
    <property type="entry name" value="PROTEIN YCGL"/>
    <property type="match status" value="1"/>
</dbReference>
<dbReference type="Proteomes" id="UP000243478">
    <property type="component" value="Unassembled WGS sequence"/>
</dbReference>
<dbReference type="HAMAP" id="MF_01866">
    <property type="entry name" value="UPF0745"/>
    <property type="match status" value="1"/>
</dbReference>
<dbReference type="GeneID" id="93835520"/>
<dbReference type="Gene3D" id="3.10.510.20">
    <property type="entry name" value="YcgL domain"/>
    <property type="match status" value="1"/>
</dbReference>
<comment type="caution">
    <text evidence="5">The sequence shown here is derived from an EMBL/GenBank/DDBJ whole genome shotgun (WGS) entry which is preliminary data.</text>
</comment>
<feature type="domain" description="YcgL" evidence="3">
    <location>
        <begin position="1"/>
        <end position="85"/>
    </location>
</feature>
<dbReference type="PROSITE" id="PS51648">
    <property type="entry name" value="YCGL"/>
    <property type="match status" value="1"/>
</dbReference>
<evidence type="ECO:0000313" key="5">
    <source>
        <dbReference type="EMBL" id="KKD56772.1"/>
    </source>
</evidence>
<dbReference type="SUPFAM" id="SSF160191">
    <property type="entry name" value="YcgL-like"/>
    <property type="match status" value="1"/>
</dbReference>
<keyword evidence="2" id="KW-0812">Transmembrane</keyword>
<keyword evidence="2" id="KW-1133">Transmembrane helix</keyword>
<dbReference type="EMBL" id="ABLTIR010000015">
    <property type="protein sequence ID" value="EKZ1926119.1"/>
    <property type="molecule type" value="Genomic_DNA"/>
</dbReference>
<dbReference type="Proteomes" id="UP001225498">
    <property type="component" value="Unassembled WGS sequence"/>
</dbReference>
<reference evidence="4" key="2">
    <citation type="submission" date="2023-08" db="EMBL/GenBank/DDBJ databases">
        <authorList>
            <consortium name="Clinical and Environmental Microbiology Branch: Whole genome sequencing antimicrobial resistance pathogens in the healthcare setting"/>
        </authorList>
    </citation>
    <scope>NUCLEOTIDE SEQUENCE</scope>
    <source>
        <strain evidence="4">2023CJ-00293</strain>
    </source>
</reference>
<dbReference type="InterPro" id="IPR027354">
    <property type="entry name" value="YcgL_dom"/>
</dbReference>
<accession>A0A0F5ZN71</accession>
<sequence length="86" mass="9743">MHAYVYKSQLKPDTYVYVPRRDDFSALPAPLLTSLGALTFVLDVALDAQRRLAQADPDKVRSDMSERGFYLQVPPSVASLMPRHYD</sequence>
<dbReference type="AlphaFoldDB" id="A0A0F5ZN71"/>
<evidence type="ECO:0000313" key="4">
    <source>
        <dbReference type="EMBL" id="EKZ1926119.1"/>
    </source>
</evidence>
<evidence type="ECO:0000313" key="6">
    <source>
        <dbReference type="Proteomes" id="UP000243478"/>
    </source>
</evidence>
<evidence type="ECO:0000256" key="2">
    <source>
        <dbReference type="SAM" id="Phobius"/>
    </source>
</evidence>
<dbReference type="PANTHER" id="PTHR38109:SF1">
    <property type="entry name" value="PROTEIN YCGL"/>
    <property type="match status" value="1"/>
</dbReference>
<dbReference type="OrthoDB" id="7062382at2"/>
<name>A0A0F5ZN71_STEMA</name>
<evidence type="ECO:0000259" key="3">
    <source>
        <dbReference type="PROSITE" id="PS51648"/>
    </source>
</evidence>
<dbReference type="RefSeq" id="WP_005411593.1">
    <property type="nucleotide sequence ID" value="NZ_AP021908.1"/>
</dbReference>
<organism evidence="5 6">
    <name type="scientific">Stenotrophomonas maltophilia</name>
    <name type="common">Pseudomonas maltophilia</name>
    <name type="synonym">Xanthomonas maltophilia</name>
    <dbReference type="NCBI Taxonomy" id="40324"/>
    <lineage>
        <taxon>Bacteria</taxon>
        <taxon>Pseudomonadati</taxon>
        <taxon>Pseudomonadota</taxon>
        <taxon>Gammaproteobacteria</taxon>
        <taxon>Lysobacterales</taxon>
        <taxon>Lysobacteraceae</taxon>
        <taxon>Stenotrophomonas</taxon>
        <taxon>Stenotrophomonas maltophilia group</taxon>
    </lineage>
</organism>
<keyword evidence="2" id="KW-0472">Membrane</keyword>
<dbReference type="InterPro" id="IPR038068">
    <property type="entry name" value="YcgL-like_sf"/>
</dbReference>
<gene>
    <name evidence="4" type="ORF">REH87_001107</name>
    <name evidence="5" type="ORF">VM57_19165</name>
</gene>
<protein>
    <recommendedName>
        <fullName evidence="1">YcgL domain-containing protein REH87_001107</fullName>
    </recommendedName>
</protein>
<proteinExistence type="inferred from homology"/>
<dbReference type="EMBL" id="JZRZ01000030">
    <property type="protein sequence ID" value="KKD56772.1"/>
    <property type="molecule type" value="Genomic_DNA"/>
</dbReference>
<dbReference type="PATRIC" id="fig|40324.129.peg.1672"/>
<reference evidence="5 6" key="1">
    <citation type="submission" date="2015-03" db="EMBL/GenBank/DDBJ databases">
        <title>Draft genome of Stenotrophomonas maltophila isolated from urine specimen.</title>
        <authorList>
            <person name="Murugan N."/>
            <person name="Malathi J."/>
            <person name="Umashankar V."/>
            <person name="Madhavan H."/>
        </authorList>
    </citation>
    <scope>NUCLEOTIDE SEQUENCE [LARGE SCALE GENOMIC DNA]</scope>
    <source>
        <strain evidence="5 6">JMNMN1</strain>
    </source>
</reference>
<evidence type="ECO:0000256" key="1">
    <source>
        <dbReference type="HAMAP-Rule" id="MF_01866"/>
    </source>
</evidence>
<dbReference type="SMR" id="A0A0F5ZN71"/>
<feature type="transmembrane region" description="Helical" evidence="2">
    <location>
        <begin position="27"/>
        <end position="46"/>
    </location>
</feature>
<dbReference type="Pfam" id="PF05166">
    <property type="entry name" value="YcgL"/>
    <property type="match status" value="1"/>
</dbReference>